<sequence length="85" mass="9377">MRLGIPPSPLLLCRRFSKSKPEYLPRPASGTPTQQPCHRWAHKFIRPVSTSNASTQTTPLATAAVLFFHLPSSSLLVPLSDPDRV</sequence>
<dbReference type="OrthoDB" id="1664597at2759"/>
<keyword evidence="2" id="KW-1185">Reference proteome</keyword>
<name>A0A8H4LUH4_9HYPO</name>
<organism evidence="1 2">
    <name type="scientific">Ophiocordyceps sinensis</name>
    <dbReference type="NCBI Taxonomy" id="72228"/>
    <lineage>
        <taxon>Eukaryota</taxon>
        <taxon>Fungi</taxon>
        <taxon>Dikarya</taxon>
        <taxon>Ascomycota</taxon>
        <taxon>Pezizomycotina</taxon>
        <taxon>Sordariomycetes</taxon>
        <taxon>Hypocreomycetidae</taxon>
        <taxon>Hypocreales</taxon>
        <taxon>Ophiocordycipitaceae</taxon>
        <taxon>Ophiocordyceps</taxon>
    </lineage>
</organism>
<proteinExistence type="predicted"/>
<dbReference type="EMBL" id="JAAVMX010000008">
    <property type="protein sequence ID" value="KAF4505848.1"/>
    <property type="molecule type" value="Genomic_DNA"/>
</dbReference>
<dbReference type="Proteomes" id="UP000557566">
    <property type="component" value="Unassembled WGS sequence"/>
</dbReference>
<evidence type="ECO:0000313" key="2">
    <source>
        <dbReference type="Proteomes" id="UP000557566"/>
    </source>
</evidence>
<evidence type="ECO:0000313" key="1">
    <source>
        <dbReference type="EMBL" id="KAF4505848.1"/>
    </source>
</evidence>
<protein>
    <submittedName>
        <fullName evidence="1">Uncharacterized protein</fullName>
    </submittedName>
</protein>
<comment type="caution">
    <text evidence="1">The sequence shown here is derived from an EMBL/GenBank/DDBJ whole genome shotgun (WGS) entry which is preliminary data.</text>
</comment>
<reference evidence="1 2" key="1">
    <citation type="journal article" date="2020" name="Genome Biol. Evol.">
        <title>A new high-quality draft genome assembly of the Chinese cordyceps Ophiocordyceps sinensis.</title>
        <authorList>
            <person name="Shu R."/>
            <person name="Zhang J."/>
            <person name="Meng Q."/>
            <person name="Zhang H."/>
            <person name="Zhou G."/>
            <person name="Li M."/>
            <person name="Wu P."/>
            <person name="Zhao Y."/>
            <person name="Chen C."/>
            <person name="Qin Q."/>
        </authorList>
    </citation>
    <scope>NUCLEOTIDE SEQUENCE [LARGE SCALE GENOMIC DNA]</scope>
    <source>
        <strain evidence="1 2">IOZ07</strain>
    </source>
</reference>
<accession>A0A8H4LUH4</accession>
<gene>
    <name evidence="1" type="ORF">G6O67_007758</name>
</gene>
<dbReference type="AlphaFoldDB" id="A0A8H4LUH4"/>